<dbReference type="EMBL" id="BQFW01000005">
    <property type="protein sequence ID" value="GJJ71597.1"/>
    <property type="molecule type" value="Genomic_DNA"/>
</dbReference>
<gene>
    <name evidence="4" type="ORF">EMPS_03947</name>
</gene>
<comment type="caution">
    <text evidence="4">The sequence shown here is derived from an EMBL/GenBank/DDBJ whole genome shotgun (WGS) entry which is preliminary data.</text>
</comment>
<sequence>MRVTWPAFALLAASTAFGHRSSPLPPHVPVQNSKSIDFNHAVRKSNVSVPFEVDVPLKPLDGTKSCTVQLFEHIFANSYGTPYVGTYQPPKSGKCGDSSQWARVTLELVGKARGRQYDRIAGIWIGGAEVLRTSTPEPTLAGIEWSVTKDITSILPLLKASQEIVMELDNVYNSVYNATLNITVSATFTMANRQNPPAAGPQVPDVVLPISALVSNNNTAGWFTLSSPTAVASVPVTVPSNAYRAVVEVYASGHGCDEFWYSNPPNDYVALAGNSSITLCGGGPYRELQVFVDGQLSGVHVPFTTVYTGGIIPTLWTPSTGIHSFNLPPYYFDITPFVGGLVDGKSHNISLAVANSGSYWFIDANLQLWLDDASKQTKGGLTHRSIAPEPTLKIHEKVNNKTLDAQFDIVSSRKFVVQGWVESSKGRVETTVQGTVEYHNGQTYLNDTNISTWTQRTSEKIEVTSKTTKVLNNVAESQHHSHPKPVTTTDASQSTASSQGRVTFIQFADNSFNITATVDLGISTSINNHSGGKSFRSSLAETQNGSGYFWENGANTETLSSANQKTQLKYKDNAGCDYSRNVNAVAQKVTSDVIHNDCK</sequence>
<dbReference type="InterPro" id="IPR021102">
    <property type="entry name" value="PNGase_A"/>
</dbReference>
<organism evidence="4 5">
    <name type="scientific">Entomortierella parvispora</name>
    <dbReference type="NCBI Taxonomy" id="205924"/>
    <lineage>
        <taxon>Eukaryota</taxon>
        <taxon>Fungi</taxon>
        <taxon>Fungi incertae sedis</taxon>
        <taxon>Mucoromycota</taxon>
        <taxon>Mortierellomycotina</taxon>
        <taxon>Mortierellomycetes</taxon>
        <taxon>Mortierellales</taxon>
        <taxon>Mortierellaceae</taxon>
        <taxon>Entomortierella</taxon>
    </lineage>
</organism>
<feature type="signal peptide" evidence="2">
    <location>
        <begin position="1"/>
        <end position="18"/>
    </location>
</feature>
<reference evidence="4" key="2">
    <citation type="journal article" date="2022" name="Microbiol. Resour. Announc.">
        <title>Whole-Genome Sequence of Entomortierella parvispora E1425, a Mucoromycotan Fungus Associated with Burkholderiaceae-Related Endosymbiotic Bacteria.</title>
        <authorList>
            <person name="Herlambang A."/>
            <person name="Guo Y."/>
            <person name="Takashima Y."/>
            <person name="Narisawa K."/>
            <person name="Ohta H."/>
            <person name="Nishizawa T."/>
        </authorList>
    </citation>
    <scope>NUCLEOTIDE SEQUENCE</scope>
    <source>
        <strain evidence="4">E1425</strain>
    </source>
</reference>
<reference evidence="4" key="1">
    <citation type="submission" date="2021-11" db="EMBL/GenBank/DDBJ databases">
        <authorList>
            <person name="Herlambang A."/>
            <person name="Guo Y."/>
            <person name="Takashima Y."/>
            <person name="Nishizawa T."/>
        </authorList>
    </citation>
    <scope>NUCLEOTIDE SEQUENCE</scope>
    <source>
        <strain evidence="4">E1425</strain>
    </source>
</reference>
<proteinExistence type="predicted"/>
<name>A0A9P3H8D1_9FUNG</name>
<dbReference type="PANTHER" id="PTHR31104">
    <property type="entry name" value="PEPTIDE-N4-(N-ACETYL-BETA-GLUCOSAMINYL)ASPARAGINE AMIDASE A PROTEIN"/>
    <property type="match status" value="1"/>
</dbReference>
<dbReference type="OrthoDB" id="1612078at2759"/>
<feature type="chain" id="PRO_5040349430" description="Peptide N-acetyl-beta-D-glucosaminyl asparaginase amidase A N-terminal domain-containing protein" evidence="2">
    <location>
        <begin position="19"/>
        <end position="599"/>
    </location>
</feature>
<evidence type="ECO:0000313" key="4">
    <source>
        <dbReference type="EMBL" id="GJJ71597.1"/>
    </source>
</evidence>
<evidence type="ECO:0000313" key="5">
    <source>
        <dbReference type="Proteomes" id="UP000827284"/>
    </source>
</evidence>
<protein>
    <recommendedName>
        <fullName evidence="3">Peptide N-acetyl-beta-D-glucosaminyl asparaginase amidase A N-terminal domain-containing protein</fullName>
    </recommendedName>
</protein>
<feature type="domain" description="Peptide N-acetyl-beta-D-glucosaminyl asparaginase amidase A N-terminal" evidence="3">
    <location>
        <begin position="61"/>
        <end position="383"/>
    </location>
</feature>
<dbReference type="Proteomes" id="UP000827284">
    <property type="component" value="Unassembled WGS sequence"/>
</dbReference>
<keyword evidence="5" id="KW-1185">Reference proteome</keyword>
<evidence type="ECO:0000256" key="1">
    <source>
        <dbReference type="SAM" id="MobiDB-lite"/>
    </source>
</evidence>
<dbReference type="Pfam" id="PF12222">
    <property type="entry name" value="PNGaseA"/>
    <property type="match status" value="1"/>
</dbReference>
<dbReference type="AlphaFoldDB" id="A0A9P3H8D1"/>
<evidence type="ECO:0000256" key="2">
    <source>
        <dbReference type="SAM" id="SignalP"/>
    </source>
</evidence>
<accession>A0A9P3H8D1</accession>
<feature type="region of interest" description="Disordered" evidence="1">
    <location>
        <begin position="475"/>
        <end position="495"/>
    </location>
</feature>
<keyword evidence="2" id="KW-0732">Signal</keyword>
<evidence type="ECO:0000259" key="3">
    <source>
        <dbReference type="Pfam" id="PF12222"/>
    </source>
</evidence>
<dbReference type="InterPro" id="IPR056948">
    <property type="entry name" value="PNGaseA_N"/>
</dbReference>